<dbReference type="PROSITE" id="PS00160">
    <property type="entry name" value="ALDOLASE_KDPG_KHG_2"/>
    <property type="match status" value="1"/>
</dbReference>
<keyword evidence="7" id="KW-1185">Reference proteome</keyword>
<keyword evidence="4" id="KW-0456">Lyase</keyword>
<dbReference type="SUPFAM" id="SSF51569">
    <property type="entry name" value="Aldolase"/>
    <property type="match status" value="1"/>
</dbReference>
<comment type="caution">
    <text evidence="6">The sequence shown here is derived from an EMBL/GenBank/DDBJ whole genome shotgun (WGS) entry which is preliminary data.</text>
</comment>
<evidence type="ECO:0000256" key="3">
    <source>
        <dbReference type="ARBA" id="ARBA00011233"/>
    </source>
</evidence>
<protein>
    <submittedName>
        <fullName evidence="6">Bifunctional 4-hydroxy-2-oxoglutarate aldolase/2-dehydro-3-deoxy-phosphogluconate aldolase</fullName>
    </submittedName>
</protein>
<comment type="pathway">
    <text evidence="1">Carbohydrate acid metabolism.</text>
</comment>
<reference evidence="6 7" key="1">
    <citation type="submission" date="2023-12" db="EMBL/GenBank/DDBJ databases">
        <title>Baltic Sea Cyanobacteria.</title>
        <authorList>
            <person name="Delbaje E."/>
            <person name="Fewer D.P."/>
            <person name="Shishido T.K."/>
        </authorList>
    </citation>
    <scope>NUCLEOTIDE SEQUENCE [LARGE SCALE GENOMIC DNA]</scope>
    <source>
        <strain evidence="6 7">UHCC 0281</strain>
    </source>
</reference>
<dbReference type="InterPro" id="IPR000887">
    <property type="entry name" value="Aldlse_KDPG_KHG"/>
</dbReference>
<dbReference type="EMBL" id="JAYGHY010000008">
    <property type="protein sequence ID" value="MEA5441721.1"/>
    <property type="molecule type" value="Genomic_DNA"/>
</dbReference>
<evidence type="ECO:0000313" key="6">
    <source>
        <dbReference type="EMBL" id="MEA5441721.1"/>
    </source>
</evidence>
<dbReference type="RefSeq" id="WP_323355930.1">
    <property type="nucleotide sequence ID" value="NZ_JAYGHY010000008.1"/>
</dbReference>
<proteinExistence type="inferred from homology"/>
<accession>A0ABU5ST90</accession>
<dbReference type="InterPro" id="IPR031338">
    <property type="entry name" value="KDPG/KHG_AS_2"/>
</dbReference>
<comment type="subunit">
    <text evidence="3">Homotrimer.</text>
</comment>
<gene>
    <name evidence="6" type="ORF">VB739_04055</name>
</gene>
<evidence type="ECO:0000256" key="5">
    <source>
        <dbReference type="ARBA" id="ARBA00023277"/>
    </source>
</evidence>
<dbReference type="Pfam" id="PF01081">
    <property type="entry name" value="Aldolase"/>
    <property type="match status" value="1"/>
</dbReference>
<evidence type="ECO:0000256" key="2">
    <source>
        <dbReference type="ARBA" id="ARBA00006906"/>
    </source>
</evidence>
<dbReference type="Proteomes" id="UP001302329">
    <property type="component" value="Unassembled WGS sequence"/>
</dbReference>
<dbReference type="InterPro" id="IPR013785">
    <property type="entry name" value="Aldolase_TIM"/>
</dbReference>
<evidence type="ECO:0000313" key="7">
    <source>
        <dbReference type="Proteomes" id="UP001302329"/>
    </source>
</evidence>
<keyword evidence="5" id="KW-0119">Carbohydrate metabolism</keyword>
<comment type="similarity">
    <text evidence="2">Belongs to the KHG/KDPG aldolase family.</text>
</comment>
<dbReference type="CDD" id="cd00452">
    <property type="entry name" value="KDPG_aldolase"/>
    <property type="match status" value="1"/>
</dbReference>
<dbReference type="PANTHER" id="PTHR30246">
    <property type="entry name" value="2-KETO-3-DEOXY-6-PHOSPHOGLUCONATE ALDOLASE"/>
    <property type="match status" value="1"/>
</dbReference>
<name>A0ABU5ST90_9CYAN</name>
<organism evidence="6 7">
    <name type="scientific">Cyanobium gracile UHCC 0281</name>
    <dbReference type="NCBI Taxonomy" id="3110309"/>
    <lineage>
        <taxon>Bacteria</taxon>
        <taxon>Bacillati</taxon>
        <taxon>Cyanobacteriota</taxon>
        <taxon>Cyanophyceae</taxon>
        <taxon>Synechococcales</taxon>
        <taxon>Prochlorococcaceae</taxon>
        <taxon>Cyanobium</taxon>
    </lineage>
</organism>
<dbReference type="PANTHER" id="PTHR30246:SF1">
    <property type="entry name" value="2-DEHYDRO-3-DEOXY-6-PHOSPHOGALACTONATE ALDOLASE-RELATED"/>
    <property type="match status" value="1"/>
</dbReference>
<evidence type="ECO:0000256" key="1">
    <source>
        <dbReference type="ARBA" id="ARBA00004761"/>
    </source>
</evidence>
<sequence>MIASLHHQPLLVVLRHRQPSFLVPQLEQLHDLGVWHTEIAWGPGADWIAQCQQLIASFPDLRLGAASICSEAALEAALEAGFSYGVSPILDSGLLARSAAAGFALVPGVMTPTEVNRARSLGCSIVKLFPATTVGLGYWRRLRDPLSAPLPFCIAAGGLKPSDVLPWLEAGVDAVALGASLVGGAQGAAEPLRQLLAALPTRP</sequence>
<evidence type="ECO:0000256" key="4">
    <source>
        <dbReference type="ARBA" id="ARBA00023239"/>
    </source>
</evidence>
<dbReference type="Gene3D" id="3.20.20.70">
    <property type="entry name" value="Aldolase class I"/>
    <property type="match status" value="1"/>
</dbReference>